<name>A0A6N3CYH5_STASI</name>
<accession>A0A6N3CYH5</accession>
<dbReference type="EMBL" id="CACRUO010000033">
    <property type="protein sequence ID" value="VYU18567.1"/>
    <property type="molecule type" value="Genomic_DNA"/>
</dbReference>
<dbReference type="InterPro" id="IPR013149">
    <property type="entry name" value="ADH-like_C"/>
</dbReference>
<dbReference type="RefSeq" id="WP_156666776.1">
    <property type="nucleotide sequence ID" value="NZ_CACRUO010000033.1"/>
</dbReference>
<evidence type="ECO:0000259" key="1">
    <source>
        <dbReference type="SMART" id="SM00829"/>
    </source>
</evidence>
<reference evidence="2" key="1">
    <citation type="submission" date="2019-11" db="EMBL/GenBank/DDBJ databases">
        <authorList>
            <person name="Feng L."/>
        </authorList>
    </citation>
    <scope>NUCLEOTIDE SEQUENCE</scope>
    <source>
        <strain evidence="2">SsimulansLFYP27</strain>
    </source>
</reference>
<proteinExistence type="predicted"/>
<feature type="domain" description="Enoyl reductase (ER)" evidence="1">
    <location>
        <begin position="18"/>
        <end position="325"/>
    </location>
</feature>
<dbReference type="InterPro" id="IPR013154">
    <property type="entry name" value="ADH-like_N"/>
</dbReference>
<keyword evidence="2" id="KW-0560">Oxidoreductase</keyword>
<protein>
    <submittedName>
        <fullName evidence="2">Quinone oxidoreductase YhfP</fullName>
        <ecNumber evidence="2">1.6.5.-</ecNumber>
    </submittedName>
</protein>
<dbReference type="Pfam" id="PF00107">
    <property type="entry name" value="ADH_zinc_N"/>
    <property type="match status" value="1"/>
</dbReference>
<dbReference type="NCBIfam" id="TIGR02823">
    <property type="entry name" value="oxido_YhdH"/>
    <property type="match status" value="1"/>
</dbReference>
<dbReference type="InterPro" id="IPR020843">
    <property type="entry name" value="ER"/>
</dbReference>
<dbReference type="SMART" id="SM00829">
    <property type="entry name" value="PKS_ER"/>
    <property type="match status" value="1"/>
</dbReference>
<evidence type="ECO:0000313" key="2">
    <source>
        <dbReference type="EMBL" id="VYU18567.1"/>
    </source>
</evidence>
<dbReference type="Pfam" id="PF08240">
    <property type="entry name" value="ADH_N"/>
    <property type="match status" value="1"/>
</dbReference>
<dbReference type="PANTHER" id="PTHR43677">
    <property type="entry name" value="SHORT-CHAIN DEHYDROGENASE/REDUCTASE"/>
    <property type="match status" value="1"/>
</dbReference>
<dbReference type="AlphaFoldDB" id="A0A6N3CYH5"/>
<dbReference type="InterPro" id="IPR036291">
    <property type="entry name" value="NAD(P)-bd_dom_sf"/>
</dbReference>
<sequence>MPETFKAYYAEKEGKEIHTELKDLPMDTIDEGNVLIKVAYSSINYKDALAAKKGAGVVKNYPIIPGIDLAGTVVESETSTYKEGDQVIVTSYDLGVSHHGGLSEYARVKEEWIVPLPKDLTLEEAMIYGTAGYTAALTIQKLEDNGLTVEGSPVLVRGASGGVGSLAVMMLSNIGYKVIASTGNKQNADYLKSIGATDVVPRVEDTSDKPLNKREWQAVIDPVGGKHVGDIVKRLQNRGSIALIGNTAGLAFETTVLPFILRGNSILGVDSAETPMKVRKQIWRRLATDLKPEALHSIKHVIDFNDVPEAMDNLLNNHSAGRYLVKINEK</sequence>
<dbReference type="EC" id="1.6.5.-" evidence="2"/>
<dbReference type="SUPFAM" id="SSF51735">
    <property type="entry name" value="NAD(P)-binding Rossmann-fold domains"/>
    <property type="match status" value="1"/>
</dbReference>
<organism evidence="2">
    <name type="scientific">Staphylococcus simulans</name>
    <dbReference type="NCBI Taxonomy" id="1286"/>
    <lineage>
        <taxon>Bacteria</taxon>
        <taxon>Bacillati</taxon>
        <taxon>Bacillota</taxon>
        <taxon>Bacilli</taxon>
        <taxon>Bacillales</taxon>
        <taxon>Staphylococcaceae</taxon>
        <taxon>Staphylococcus</taxon>
    </lineage>
</organism>
<dbReference type="InterPro" id="IPR051397">
    <property type="entry name" value="Zn-ADH-like_protein"/>
</dbReference>
<dbReference type="PANTHER" id="PTHR43677:SF1">
    <property type="entry name" value="ACRYLYL-COA REDUCTASE ACUI-RELATED"/>
    <property type="match status" value="1"/>
</dbReference>
<dbReference type="InterPro" id="IPR011032">
    <property type="entry name" value="GroES-like_sf"/>
</dbReference>
<dbReference type="Gene3D" id="3.90.180.10">
    <property type="entry name" value="Medium-chain alcohol dehydrogenases, catalytic domain"/>
    <property type="match status" value="1"/>
</dbReference>
<dbReference type="SUPFAM" id="SSF50129">
    <property type="entry name" value="GroES-like"/>
    <property type="match status" value="1"/>
</dbReference>
<dbReference type="Gene3D" id="3.40.50.720">
    <property type="entry name" value="NAD(P)-binding Rossmann-like Domain"/>
    <property type="match status" value="1"/>
</dbReference>
<dbReference type="GO" id="GO:0043957">
    <property type="term" value="F:acryloyl-CoA reductase (NADPH) activity"/>
    <property type="evidence" value="ECO:0007669"/>
    <property type="project" value="TreeGrafter"/>
</dbReference>
<dbReference type="InterPro" id="IPR014188">
    <property type="entry name" value="Acrylyl-CoA_reductase_AcuI"/>
</dbReference>
<gene>
    <name evidence="2" type="primary">yhfP</name>
    <name evidence="2" type="ORF">SSLFYP27_01628</name>
</gene>